<dbReference type="OrthoDB" id="300289at2759"/>
<dbReference type="GO" id="GO:0005085">
    <property type="term" value="F:guanyl-nucleotide exchange factor activity"/>
    <property type="evidence" value="ECO:0007669"/>
    <property type="project" value="InterPro"/>
</dbReference>
<feature type="coiled-coil region" evidence="4">
    <location>
        <begin position="412"/>
        <end position="439"/>
    </location>
</feature>
<feature type="region of interest" description="Disordered" evidence="5">
    <location>
        <begin position="632"/>
        <end position="690"/>
    </location>
</feature>
<evidence type="ECO:0000256" key="4">
    <source>
        <dbReference type="SAM" id="Coils"/>
    </source>
</evidence>
<dbReference type="Pfam" id="PF02204">
    <property type="entry name" value="VPS9"/>
    <property type="match status" value="1"/>
</dbReference>
<dbReference type="AlphaFoldDB" id="A0A1J1IV87"/>
<sequence length="690" mass="78854">MMYSIPKPRIDQSTLKCKQQNCEFYGNAQWEYYCSKCYRDKLLRERLAQESRAKIVHGPKKHQTSSKHSGEHHSKAPSGTTPNEDKKFKKRNILEVFKKTTNLTSIENLKDSMKQHRNESRVVEHVSMAHIEMLKSLKISDQAKRDFKIMIKTLDKSINRSYANGSPIDRISELIQNGYTRFADFTETKELSFSDTPPEVKLQTLDFFEKCIMTHHYKHLFSPQTTDDEEKDQIIQKRMKQLNWINAKHLVCSIDERNEEVRDLVYSAITELAAMDSFATPQEKLECIVSSCRIIFTLLKKTCDGPASADEFLPALIFVVLKANPVRLHSNINYINRFSNANRIMSGETGYYFTNLCCAISFIENLTYESVQLTKEEFDELMSGENQIHSAWESALLACESMNLISSNMKIMKDLRERNQRVEDDISLLGAEMREFKDEIFKKIASTIESAPLIKKPIKTPTIVSTRLSGASNYHIRRCSTPSESSANRHSQNLSTQQKIVEENKKDLLALDESNFETLVKNISEKMEMKPSGTLSTSNSTDFLSISPIFGQPYEALSFEESLVSTAEEDLIRGIRNINYDIDFSDSPENSLAEEIAEIRKYSSIAKEVTKEGENSSMTMSKSYLEEFDPLMAKDNQPESNTSKSLIDESPNDYLMPDPLLPIKSDYRLSSQTSKIQSISCETGKNPSHD</sequence>
<evidence type="ECO:0000256" key="3">
    <source>
        <dbReference type="ARBA" id="ARBA00022833"/>
    </source>
</evidence>
<feature type="compositionally biased region" description="Polar residues" evidence="5">
    <location>
        <begin position="480"/>
        <end position="496"/>
    </location>
</feature>
<keyword evidence="4" id="KW-0175">Coiled coil</keyword>
<gene>
    <name evidence="8" type="primary">putative Rab5 GDP</name>
    <name evidence="8" type="synonym">GTP exchange factor</name>
    <name evidence="8" type="ORF">CLUMA_CG016388</name>
</gene>
<evidence type="ECO:0000256" key="5">
    <source>
        <dbReference type="SAM" id="MobiDB-lite"/>
    </source>
</evidence>
<feature type="region of interest" description="Disordered" evidence="5">
    <location>
        <begin position="477"/>
        <end position="496"/>
    </location>
</feature>
<evidence type="ECO:0000259" key="7">
    <source>
        <dbReference type="PROSITE" id="PS51205"/>
    </source>
</evidence>
<organism evidence="8 9">
    <name type="scientific">Clunio marinus</name>
    <dbReference type="NCBI Taxonomy" id="568069"/>
    <lineage>
        <taxon>Eukaryota</taxon>
        <taxon>Metazoa</taxon>
        <taxon>Ecdysozoa</taxon>
        <taxon>Arthropoda</taxon>
        <taxon>Hexapoda</taxon>
        <taxon>Insecta</taxon>
        <taxon>Pterygota</taxon>
        <taxon>Neoptera</taxon>
        <taxon>Endopterygota</taxon>
        <taxon>Diptera</taxon>
        <taxon>Nematocera</taxon>
        <taxon>Chironomoidea</taxon>
        <taxon>Chironomidae</taxon>
        <taxon>Clunio</taxon>
    </lineage>
</organism>
<reference evidence="8 9" key="1">
    <citation type="submission" date="2015-04" db="EMBL/GenBank/DDBJ databases">
        <authorList>
            <person name="Syromyatnikov M.Y."/>
            <person name="Popov V.N."/>
        </authorList>
    </citation>
    <scope>NUCLEOTIDE SEQUENCE [LARGE SCALE GENOMIC DNA]</scope>
</reference>
<dbReference type="GO" id="GO:0031267">
    <property type="term" value="F:small GTPase binding"/>
    <property type="evidence" value="ECO:0007669"/>
    <property type="project" value="TreeGrafter"/>
</dbReference>
<evidence type="ECO:0000256" key="2">
    <source>
        <dbReference type="ARBA" id="ARBA00022771"/>
    </source>
</evidence>
<feature type="domain" description="A20-type" evidence="6">
    <location>
        <begin position="11"/>
        <end position="46"/>
    </location>
</feature>
<dbReference type="Proteomes" id="UP000183832">
    <property type="component" value="Unassembled WGS sequence"/>
</dbReference>
<dbReference type="InterPro" id="IPR002653">
    <property type="entry name" value="Znf_A20"/>
</dbReference>
<feature type="compositionally biased region" description="Basic residues" evidence="5">
    <location>
        <begin position="54"/>
        <end position="65"/>
    </location>
</feature>
<evidence type="ECO:0000313" key="9">
    <source>
        <dbReference type="Proteomes" id="UP000183832"/>
    </source>
</evidence>
<proteinExistence type="predicted"/>
<protein>
    <submittedName>
        <fullName evidence="8">CLUMA_CG016388, isoform A</fullName>
    </submittedName>
</protein>
<feature type="domain" description="VPS9" evidence="7">
    <location>
        <begin position="229"/>
        <end position="372"/>
    </location>
</feature>
<dbReference type="InterPro" id="IPR037191">
    <property type="entry name" value="VPS9_dom_sf"/>
</dbReference>
<dbReference type="InterPro" id="IPR045046">
    <property type="entry name" value="Vps9-like"/>
</dbReference>
<keyword evidence="3" id="KW-0862">Zinc</keyword>
<evidence type="ECO:0000259" key="6">
    <source>
        <dbReference type="PROSITE" id="PS51036"/>
    </source>
</evidence>
<keyword evidence="1" id="KW-0479">Metal-binding</keyword>
<dbReference type="GO" id="GO:0016192">
    <property type="term" value="P:vesicle-mediated transport"/>
    <property type="evidence" value="ECO:0007669"/>
    <property type="project" value="InterPro"/>
</dbReference>
<dbReference type="PANTHER" id="PTHR23101:SF122">
    <property type="entry name" value="RABAPTIN-5-ASSOCIATED EXCHANGE FACTOR FOR RAB5"/>
    <property type="match status" value="1"/>
</dbReference>
<dbReference type="SMART" id="SM00167">
    <property type="entry name" value="VPS9"/>
    <property type="match status" value="1"/>
</dbReference>
<dbReference type="EMBL" id="CVRI01000059">
    <property type="protein sequence ID" value="CRL03054.1"/>
    <property type="molecule type" value="Genomic_DNA"/>
</dbReference>
<dbReference type="GO" id="GO:0003677">
    <property type="term" value="F:DNA binding"/>
    <property type="evidence" value="ECO:0007669"/>
    <property type="project" value="InterPro"/>
</dbReference>
<dbReference type="Pfam" id="PF01754">
    <property type="entry name" value="zf-A20"/>
    <property type="match status" value="1"/>
</dbReference>
<dbReference type="PROSITE" id="PS51205">
    <property type="entry name" value="VPS9"/>
    <property type="match status" value="1"/>
</dbReference>
<keyword evidence="2" id="KW-0863">Zinc-finger</keyword>
<dbReference type="GO" id="GO:0030139">
    <property type="term" value="C:endocytic vesicle"/>
    <property type="evidence" value="ECO:0007669"/>
    <property type="project" value="TreeGrafter"/>
</dbReference>
<keyword evidence="9" id="KW-1185">Reference proteome</keyword>
<dbReference type="PROSITE" id="PS51036">
    <property type="entry name" value="ZF_A20"/>
    <property type="match status" value="1"/>
</dbReference>
<feature type="region of interest" description="Disordered" evidence="5">
    <location>
        <begin position="51"/>
        <end position="87"/>
    </location>
</feature>
<dbReference type="Gene3D" id="1.10.246.120">
    <property type="match status" value="1"/>
</dbReference>
<dbReference type="STRING" id="568069.A0A1J1IV87"/>
<accession>A0A1J1IV87</accession>
<name>A0A1J1IV87_9DIPT</name>
<dbReference type="InterPro" id="IPR003123">
    <property type="entry name" value="VPS9"/>
</dbReference>
<evidence type="ECO:0000256" key="1">
    <source>
        <dbReference type="ARBA" id="ARBA00022723"/>
    </source>
</evidence>
<dbReference type="Gene3D" id="1.20.5.4770">
    <property type="match status" value="1"/>
</dbReference>
<evidence type="ECO:0000313" key="8">
    <source>
        <dbReference type="EMBL" id="CRL03054.1"/>
    </source>
</evidence>
<dbReference type="GO" id="GO:0008270">
    <property type="term" value="F:zinc ion binding"/>
    <property type="evidence" value="ECO:0007669"/>
    <property type="project" value="UniProtKB-KW"/>
</dbReference>
<dbReference type="PANTHER" id="PTHR23101">
    <property type="entry name" value="RAB GDP/GTP EXCHANGE FACTOR"/>
    <property type="match status" value="1"/>
</dbReference>
<dbReference type="SMART" id="SM00259">
    <property type="entry name" value="ZnF_A20"/>
    <property type="match status" value="1"/>
</dbReference>
<dbReference type="Gene3D" id="1.20.1050.80">
    <property type="entry name" value="VPS9 domain"/>
    <property type="match status" value="1"/>
</dbReference>
<feature type="compositionally biased region" description="Polar residues" evidence="5">
    <location>
        <begin position="668"/>
        <end position="690"/>
    </location>
</feature>
<dbReference type="GO" id="GO:0005829">
    <property type="term" value="C:cytosol"/>
    <property type="evidence" value="ECO:0007669"/>
    <property type="project" value="TreeGrafter"/>
</dbReference>
<dbReference type="SUPFAM" id="SSF57716">
    <property type="entry name" value="Glucocorticoid receptor-like (DNA-binding domain)"/>
    <property type="match status" value="1"/>
</dbReference>
<dbReference type="SUPFAM" id="SSF109993">
    <property type="entry name" value="VPS9 domain"/>
    <property type="match status" value="1"/>
</dbReference>